<gene>
    <name evidence="2" type="ORF">A4U43_C10F16020</name>
</gene>
<sequence length="262" mass="29516">MRKKCAFGIVEILADFLKGSGAKVAYLVRVQGFKNVFQRHYRRGTELSFQILCNKLLMFSHRILAFRFISEELSGISNGMLEVDPLAIPDNLVQDFSRAVVGFVDLTSQSNEEKDCGDDASITHLMNPPISTIDTGGSNSRPETQKVKLTPQDFVQDQVWAVYDDFDAMPLSYIKINYVFLSPITVSVTFLEPHPVHKKEREWVEEGLPIVCGIFRGIFRASKSAPNLEVSKFSHLAHCERISKGSLLWNFPKGAARSHCLF</sequence>
<proteinExistence type="predicted"/>
<protein>
    <recommendedName>
        <fullName evidence="1">DUF3444 domain-containing protein</fullName>
    </recommendedName>
</protein>
<dbReference type="InterPro" id="IPR024593">
    <property type="entry name" value="DUF3444"/>
</dbReference>
<dbReference type="Pfam" id="PF11926">
    <property type="entry name" value="DUF3444"/>
    <property type="match status" value="2"/>
</dbReference>
<dbReference type="PANTHER" id="PTHR47374:SF2">
    <property type="entry name" value="OS01G0927400 PROTEIN"/>
    <property type="match status" value="1"/>
</dbReference>
<feature type="domain" description="DUF3444" evidence="1">
    <location>
        <begin position="150"/>
        <end position="244"/>
    </location>
</feature>
<dbReference type="PANTHER" id="PTHR47374">
    <property type="entry name" value="ENDOSOME ANTIGEN-LIKE PROTEIN, PUTATIVE (DUF3444)-RELATED"/>
    <property type="match status" value="1"/>
</dbReference>
<dbReference type="Proteomes" id="UP000243459">
    <property type="component" value="Chromosome 10"/>
</dbReference>
<accession>A0A5P1E349</accession>
<organism evidence="2 3">
    <name type="scientific">Asparagus officinalis</name>
    <name type="common">Garden asparagus</name>
    <dbReference type="NCBI Taxonomy" id="4686"/>
    <lineage>
        <taxon>Eukaryota</taxon>
        <taxon>Viridiplantae</taxon>
        <taxon>Streptophyta</taxon>
        <taxon>Embryophyta</taxon>
        <taxon>Tracheophyta</taxon>
        <taxon>Spermatophyta</taxon>
        <taxon>Magnoliopsida</taxon>
        <taxon>Liliopsida</taxon>
        <taxon>Asparagales</taxon>
        <taxon>Asparagaceae</taxon>
        <taxon>Asparagoideae</taxon>
        <taxon>Asparagus</taxon>
    </lineage>
</organism>
<evidence type="ECO:0000313" key="3">
    <source>
        <dbReference type="Proteomes" id="UP000243459"/>
    </source>
</evidence>
<dbReference type="Gramene" id="ONK57044">
    <property type="protein sequence ID" value="ONK57044"/>
    <property type="gene ID" value="A4U43_C10F16020"/>
</dbReference>
<evidence type="ECO:0000313" key="2">
    <source>
        <dbReference type="EMBL" id="ONK57044.1"/>
    </source>
</evidence>
<dbReference type="AlphaFoldDB" id="A0A5P1E349"/>
<dbReference type="OMA" id="HKKEREW"/>
<feature type="domain" description="DUF3444" evidence="1">
    <location>
        <begin position="4"/>
        <end position="72"/>
    </location>
</feature>
<keyword evidence="3" id="KW-1185">Reference proteome</keyword>
<name>A0A5P1E349_ASPOF</name>
<dbReference type="EMBL" id="CM007390">
    <property type="protein sequence ID" value="ONK57044.1"/>
    <property type="molecule type" value="Genomic_DNA"/>
</dbReference>
<reference evidence="3" key="1">
    <citation type="journal article" date="2017" name="Nat. Commun.">
        <title>The asparagus genome sheds light on the origin and evolution of a young Y chromosome.</title>
        <authorList>
            <person name="Harkess A."/>
            <person name="Zhou J."/>
            <person name="Xu C."/>
            <person name="Bowers J.E."/>
            <person name="Van der Hulst R."/>
            <person name="Ayyampalayam S."/>
            <person name="Mercati F."/>
            <person name="Riccardi P."/>
            <person name="McKain M.R."/>
            <person name="Kakrana A."/>
            <person name="Tang H."/>
            <person name="Ray J."/>
            <person name="Groenendijk J."/>
            <person name="Arikit S."/>
            <person name="Mathioni S.M."/>
            <person name="Nakano M."/>
            <person name="Shan H."/>
            <person name="Telgmann-Rauber A."/>
            <person name="Kanno A."/>
            <person name="Yue Z."/>
            <person name="Chen H."/>
            <person name="Li W."/>
            <person name="Chen Y."/>
            <person name="Xu X."/>
            <person name="Zhang Y."/>
            <person name="Luo S."/>
            <person name="Chen H."/>
            <person name="Gao J."/>
            <person name="Mao Z."/>
            <person name="Pires J.C."/>
            <person name="Luo M."/>
            <person name="Kudrna D."/>
            <person name="Wing R.A."/>
            <person name="Meyers B.C."/>
            <person name="Yi K."/>
            <person name="Kong H."/>
            <person name="Lavrijsen P."/>
            <person name="Sunseri F."/>
            <person name="Falavigna A."/>
            <person name="Ye Y."/>
            <person name="Leebens-Mack J.H."/>
            <person name="Chen G."/>
        </authorList>
    </citation>
    <scope>NUCLEOTIDE SEQUENCE [LARGE SCALE GENOMIC DNA]</scope>
    <source>
        <strain evidence="3">cv. DH0086</strain>
    </source>
</reference>
<evidence type="ECO:0000259" key="1">
    <source>
        <dbReference type="Pfam" id="PF11926"/>
    </source>
</evidence>